<name>A0A024X815_PLAFC</name>
<protein>
    <submittedName>
        <fullName evidence="2">Uncharacterized protein</fullName>
    </submittedName>
</protein>
<reference evidence="2 3" key="2">
    <citation type="submission" date="2013-02" db="EMBL/GenBank/DDBJ databases">
        <title>The Genome Sequence of Plasmodium falciparum CAMP/Malaysia.</title>
        <authorList>
            <consortium name="The Broad Institute Genome Sequencing Platform"/>
            <consortium name="The Broad Institute Genome Sequencing Center for Infectious Disease"/>
            <person name="Neafsey D."/>
            <person name="Cheeseman I."/>
            <person name="Volkman S."/>
            <person name="Adams J."/>
            <person name="Walker B."/>
            <person name="Young S.K."/>
            <person name="Zeng Q."/>
            <person name="Gargeya S."/>
            <person name="Fitzgerald M."/>
            <person name="Haas B."/>
            <person name="Abouelleil A."/>
            <person name="Alvarado L."/>
            <person name="Arachchi H.M."/>
            <person name="Berlin A.M."/>
            <person name="Chapman S.B."/>
            <person name="Dewar J."/>
            <person name="Goldberg J."/>
            <person name="Griggs A."/>
            <person name="Gujja S."/>
            <person name="Hansen M."/>
            <person name="Howarth C."/>
            <person name="Imamovic A."/>
            <person name="Larimer J."/>
            <person name="McCowan C."/>
            <person name="Murphy C."/>
            <person name="Neiman D."/>
            <person name="Pearson M."/>
            <person name="Priest M."/>
            <person name="Roberts A."/>
            <person name="Saif S."/>
            <person name="Shea T."/>
            <person name="Sisk P."/>
            <person name="Sykes S."/>
            <person name="Wortman J."/>
            <person name="Nusbaum C."/>
            <person name="Birren B."/>
        </authorList>
    </citation>
    <scope>NUCLEOTIDE SEQUENCE [LARGE SCALE GENOMIC DNA]</scope>
    <source>
        <strain evidence="2 3">CAMP/Malaysia</strain>
    </source>
</reference>
<dbReference type="OMA" id="TKRTTFE"/>
<evidence type="ECO:0000256" key="1">
    <source>
        <dbReference type="SAM" id="MobiDB-lite"/>
    </source>
</evidence>
<feature type="region of interest" description="Disordered" evidence="1">
    <location>
        <begin position="82"/>
        <end position="117"/>
    </location>
</feature>
<dbReference type="OrthoDB" id="9369505at2759"/>
<sequence length="1422" mass="172080">MNLHSAIYPLYKLVITKPTHKKKSVPLYWVALKSTSINNVEGNIKKCKRWNEECYKLKKKVPSKNEDDIDIDKLNYMIRKERERKKKNKIKEKDNNNDNNNDDNNNDNNNEEEEKKNYKKEGYFKYHDYDYDYDYHRDDVMKASIHMNKKENIWNMFNLDNKGYIKNVNIKINDTHLMDECINYCNTWNIQKICYKNVANNNIHIIEKLETTPLERNNIINDKMDNINNQANKMNSTYNNNNYNNNNSCYNYNEIKTFDHQEKNIHTPTNTNDIYDINNYYDILENEHSLEIMKKKNSYNKLFDENDARLKWDTQYDTYYSNDDIKYFNQYNDHNYWNYIYTLDLNKNVYLNDLGRNKPIQFLNKFQILQILYENIDKVLETDNLNMCYNTDNIKIYDNFQKNKICVRNFTNFDSVKNQKDLIHPHHQGNNLKELDKGEKKKKNSVHYFEEEILLKYIINFKYDKNKEINEIENPNKKHDNVNFFYHILNRIEFISVSFNLRESIFILCFFYLYNFLSFEILNKFIQNILLHIHDLNIVQTLILLNIYGTFKSNYEDVIHLLLMYFYNIQGTHLSKYNLKENKITKKQNKNDHKFVTYYNHDESICTHDIPMKDNTYNVTYDMIFLNICLQYNIHINNSLMLFFTKYHIHFYKNKIDSSLIPFQCFCFLTDGKNEHLFFKTLQSFSSLLNTHIVQQTSPGLRHILKNLQQNITTPRFTIEQLSKIISALNFLDIEKWIRHMFTYIKRYNYMGLPKVGDHIKLCDDIKTYDEQIFKSEHKLKPTYKEETKQNQPFNKHIINANMKVINFLFFFNIVKNINRYFLFPFYDKYDLYELLKDEVFPEYKIKYQDGDITFSCLVHTDYKLVNQYEDVKLFYKKDVDNDICHMPYNVENDQVYSYGEYHKTNETDCLINLTKDDVKNLFIDNNNKLNTFLYNYKKINIQNIPLKFIVDIIYFINKYGQMIIPFKNNINIKENDDINEYILRILSFCYLKIYVLLNSYNNISKEKKYILSHLYKIINNSYYLNNDILNYIPTSLSTLHKDMHMICSKKHFNLLSYFILNLTKNLLPKTKNLYSSYHQNVINSYVQNININTNINTNTNTNINTINKNYYKLTYSIYKTLLSIYYNFFDYIKESFDILIFLKNSKNIFFSLCIYLYNIAKIMMLKHPYDMTLQYYLSSLYNINIKINNNGNINNNDNNNDLYIPLEIYKLILNLLKKCISFFYLHKDNIIQHIVSNDDVIDFLNTLSYFNISLYYYKYLLNIIQTNDTMPQEKKTSDRNHINNTYNTVMSTYEEETTCTYYQQYHDNIFSYFFKHLIQIKTNCINDLNESNKLILFKTLTKLFVFNKYKNVLHMDHITILLNQIMHFVIIHHMYISKHNYFFIISSYINLKKNYDIVKQDKTFNHTAYQKLAHICEQIII</sequence>
<accession>A0A024X815</accession>
<reference evidence="2 3" key="1">
    <citation type="submission" date="2013-02" db="EMBL/GenBank/DDBJ databases">
        <title>The Genome Annotation of Plasmodium falciparum CAMP/Malaysia.</title>
        <authorList>
            <consortium name="The Broad Institute Genome Sequencing Platform"/>
            <consortium name="The Broad Institute Genome Sequencing Center for Infectious Disease"/>
            <person name="Neafsey D."/>
            <person name="Hoffman S."/>
            <person name="Volkman S."/>
            <person name="Rosenthal P."/>
            <person name="Walker B."/>
            <person name="Young S.K."/>
            <person name="Zeng Q."/>
            <person name="Gargeya S."/>
            <person name="Fitzgerald M."/>
            <person name="Haas B."/>
            <person name="Abouelleil A."/>
            <person name="Allen A.W."/>
            <person name="Alvarado L."/>
            <person name="Arachchi H.M."/>
            <person name="Berlin A.M."/>
            <person name="Chapman S.B."/>
            <person name="Gainer-Dewar J."/>
            <person name="Goldberg J."/>
            <person name="Griggs A."/>
            <person name="Gujja S."/>
            <person name="Hansen M."/>
            <person name="Howarth C."/>
            <person name="Imamovic A."/>
            <person name="Ireland A."/>
            <person name="Larimer J."/>
            <person name="McCowan C."/>
            <person name="Murphy C."/>
            <person name="Pearson M."/>
            <person name="Poon T.W."/>
            <person name="Priest M."/>
            <person name="Roberts A."/>
            <person name="Saif S."/>
            <person name="Shea T."/>
            <person name="Sisk P."/>
            <person name="Sykes S."/>
            <person name="Wortman J."/>
            <person name="Nusbaum C."/>
            <person name="Birren B."/>
        </authorList>
    </citation>
    <scope>NUCLEOTIDE SEQUENCE [LARGE SCALE GENOMIC DNA]</scope>
    <source>
        <strain evidence="2 3">CAMP/Malaysia</strain>
    </source>
</reference>
<gene>
    <name evidence="2" type="ORF">PFMC_02552</name>
</gene>
<dbReference type="Proteomes" id="UP000030694">
    <property type="component" value="Unassembled WGS sequence"/>
</dbReference>
<evidence type="ECO:0000313" key="3">
    <source>
        <dbReference type="Proteomes" id="UP000030694"/>
    </source>
</evidence>
<dbReference type="EMBL" id="KI927513">
    <property type="protein sequence ID" value="ETW61634.1"/>
    <property type="molecule type" value="Genomic_DNA"/>
</dbReference>
<proteinExistence type="predicted"/>
<organism evidence="2 3">
    <name type="scientific">Plasmodium falciparum (isolate Camp / Malaysia)</name>
    <dbReference type="NCBI Taxonomy" id="5835"/>
    <lineage>
        <taxon>Eukaryota</taxon>
        <taxon>Sar</taxon>
        <taxon>Alveolata</taxon>
        <taxon>Apicomplexa</taxon>
        <taxon>Aconoidasida</taxon>
        <taxon>Haemosporida</taxon>
        <taxon>Plasmodiidae</taxon>
        <taxon>Plasmodium</taxon>
        <taxon>Plasmodium (Laverania)</taxon>
    </lineage>
</organism>
<feature type="compositionally biased region" description="Acidic residues" evidence="1">
    <location>
        <begin position="100"/>
        <end position="112"/>
    </location>
</feature>
<evidence type="ECO:0000313" key="2">
    <source>
        <dbReference type="EMBL" id="ETW61634.1"/>
    </source>
</evidence>